<feature type="transmembrane region" description="Helical" evidence="1">
    <location>
        <begin position="163"/>
        <end position="182"/>
    </location>
</feature>
<evidence type="ECO:0000256" key="1">
    <source>
        <dbReference type="SAM" id="Phobius"/>
    </source>
</evidence>
<proteinExistence type="predicted"/>
<keyword evidence="1" id="KW-0812">Transmembrane</keyword>
<dbReference type="InParanoid" id="G2YCL7"/>
<reference evidence="3" key="1">
    <citation type="journal article" date="2011" name="PLoS Genet.">
        <title>Genomic analysis of the necrotrophic fungal pathogens Sclerotinia sclerotiorum and Botrytis cinerea.</title>
        <authorList>
            <person name="Amselem J."/>
            <person name="Cuomo C.A."/>
            <person name="van Kan J.A."/>
            <person name="Viaud M."/>
            <person name="Benito E.P."/>
            <person name="Couloux A."/>
            <person name="Coutinho P.M."/>
            <person name="de Vries R.P."/>
            <person name="Dyer P.S."/>
            <person name="Fillinger S."/>
            <person name="Fournier E."/>
            <person name="Gout L."/>
            <person name="Hahn M."/>
            <person name="Kohn L."/>
            <person name="Lapalu N."/>
            <person name="Plummer K.M."/>
            <person name="Pradier J.M."/>
            <person name="Quevillon E."/>
            <person name="Sharon A."/>
            <person name="Simon A."/>
            <person name="ten Have A."/>
            <person name="Tudzynski B."/>
            <person name="Tudzynski P."/>
            <person name="Wincker P."/>
            <person name="Andrew M."/>
            <person name="Anthouard V."/>
            <person name="Beever R.E."/>
            <person name="Beffa R."/>
            <person name="Benoit I."/>
            <person name="Bouzid O."/>
            <person name="Brault B."/>
            <person name="Chen Z."/>
            <person name="Choquer M."/>
            <person name="Collemare J."/>
            <person name="Cotton P."/>
            <person name="Danchin E.G."/>
            <person name="Da Silva C."/>
            <person name="Gautier A."/>
            <person name="Giraud C."/>
            <person name="Giraud T."/>
            <person name="Gonzalez C."/>
            <person name="Grossetete S."/>
            <person name="Guldener U."/>
            <person name="Henrissat B."/>
            <person name="Howlett B.J."/>
            <person name="Kodira C."/>
            <person name="Kretschmer M."/>
            <person name="Lappartient A."/>
            <person name="Leroch M."/>
            <person name="Levis C."/>
            <person name="Mauceli E."/>
            <person name="Neuveglise C."/>
            <person name="Oeser B."/>
            <person name="Pearson M."/>
            <person name="Poulain J."/>
            <person name="Poussereau N."/>
            <person name="Quesneville H."/>
            <person name="Rascle C."/>
            <person name="Schumacher J."/>
            <person name="Segurens B."/>
            <person name="Sexton A."/>
            <person name="Silva E."/>
            <person name="Sirven C."/>
            <person name="Soanes D.M."/>
            <person name="Talbot N.J."/>
            <person name="Templeton M."/>
            <person name="Yandava C."/>
            <person name="Yarden O."/>
            <person name="Zeng Q."/>
            <person name="Rollins J.A."/>
            <person name="Lebrun M.H."/>
            <person name="Dickman M."/>
        </authorList>
    </citation>
    <scope>NUCLEOTIDE SEQUENCE [LARGE SCALE GENOMIC DNA]</scope>
    <source>
        <strain evidence="3">T4</strain>
    </source>
</reference>
<dbReference type="AlphaFoldDB" id="G2YCL7"/>
<dbReference type="Proteomes" id="UP000008177">
    <property type="component" value="Unplaced contigs"/>
</dbReference>
<keyword evidence="1" id="KW-0472">Membrane</keyword>
<dbReference type="HOGENOM" id="CLU_1461098_0_0_1"/>
<organism evidence="2 3">
    <name type="scientific">Botryotinia fuckeliana (strain T4)</name>
    <name type="common">Noble rot fungus</name>
    <name type="synonym">Botrytis cinerea</name>
    <dbReference type="NCBI Taxonomy" id="999810"/>
    <lineage>
        <taxon>Eukaryota</taxon>
        <taxon>Fungi</taxon>
        <taxon>Dikarya</taxon>
        <taxon>Ascomycota</taxon>
        <taxon>Pezizomycotina</taxon>
        <taxon>Leotiomycetes</taxon>
        <taxon>Helotiales</taxon>
        <taxon>Sclerotiniaceae</taxon>
        <taxon>Botrytis</taxon>
    </lineage>
</organism>
<dbReference type="EMBL" id="FQ790318">
    <property type="protein sequence ID" value="CCD34846.1"/>
    <property type="molecule type" value="Genomic_DNA"/>
</dbReference>
<gene>
    <name evidence="2" type="ORF">BofuT4_P098220.1</name>
</gene>
<keyword evidence="1" id="KW-1133">Transmembrane helix</keyword>
<evidence type="ECO:0000313" key="2">
    <source>
        <dbReference type="EMBL" id="CCD34846.1"/>
    </source>
</evidence>
<name>G2YCL7_BOTF4</name>
<protein>
    <submittedName>
        <fullName evidence="2">Uncharacterized protein</fullName>
    </submittedName>
</protein>
<sequence>MDLGTLIKAPQNDDSSSYWINTMKFMRLPLITVVTQNPTRKLSPRLSRIAQNIPPSGFLIWWRTVYNNPKISDDNKPESKAARRSFLAKVATKRMRLTPWHVLPLKMTARALLNLKRLGMSADHSAAKEVNCKVTEFHTELIAARTNSILLFPLHDRKQTPMLWSPSLFVISAWLALFYLYLGSL</sequence>
<accession>G2YCL7</accession>
<evidence type="ECO:0000313" key="3">
    <source>
        <dbReference type="Proteomes" id="UP000008177"/>
    </source>
</evidence>